<feature type="binding site" evidence="8">
    <location>
        <position position="218"/>
    </location>
    <ligand>
        <name>(2E)-4-hydroxy-3-methylbut-2-enyl diphosphate</name>
        <dbReference type="ChEBI" id="CHEBI:128753"/>
    </ligand>
</feature>
<dbReference type="InterPro" id="IPR003451">
    <property type="entry name" value="LytB/IspH"/>
</dbReference>
<dbReference type="GO" id="GO:0003729">
    <property type="term" value="F:mRNA binding"/>
    <property type="evidence" value="ECO:0007669"/>
    <property type="project" value="TreeGrafter"/>
</dbReference>
<feature type="binding site" evidence="8">
    <location>
        <position position="220"/>
    </location>
    <ligand>
        <name>dimethylallyl diphosphate</name>
        <dbReference type="ChEBI" id="CHEBI:57623"/>
    </ligand>
</feature>
<feature type="active site" description="Proton donor" evidence="8">
    <location>
        <position position="126"/>
    </location>
</feature>
<feature type="binding site" evidence="8">
    <location>
        <position position="218"/>
    </location>
    <ligand>
        <name>isopentenyl diphosphate</name>
        <dbReference type="ChEBI" id="CHEBI:128769"/>
    </ligand>
</feature>
<evidence type="ECO:0000256" key="7">
    <source>
        <dbReference type="ARBA" id="ARBA00023274"/>
    </source>
</evidence>
<dbReference type="Gene3D" id="3.40.50.11270">
    <property type="match status" value="1"/>
</dbReference>
<name>A0A162M8K1_9FIRM</name>
<dbReference type="GO" id="GO:0051745">
    <property type="term" value="F:4-hydroxy-3-methylbut-2-enyl diphosphate reductase activity"/>
    <property type="evidence" value="ECO:0007669"/>
    <property type="project" value="UniProtKB-UniRule"/>
</dbReference>
<dbReference type="GO" id="GO:0051539">
    <property type="term" value="F:4 iron, 4 sulfur cluster binding"/>
    <property type="evidence" value="ECO:0007669"/>
    <property type="project" value="UniProtKB-UniRule"/>
</dbReference>
<feature type="coiled-coil region" evidence="9">
    <location>
        <begin position="439"/>
        <end position="466"/>
    </location>
</feature>
<dbReference type="CDD" id="cd13944">
    <property type="entry name" value="lytB_ispH"/>
    <property type="match status" value="1"/>
</dbReference>
<dbReference type="InterPro" id="IPR012340">
    <property type="entry name" value="NA-bd_OB-fold"/>
</dbReference>
<dbReference type="FunFam" id="2.40.50.140:FF:000051">
    <property type="entry name" value="RNA-binding transcriptional accessory protein"/>
    <property type="match status" value="2"/>
</dbReference>
<dbReference type="GO" id="GO:0046872">
    <property type="term" value="F:metal ion binding"/>
    <property type="evidence" value="ECO:0007669"/>
    <property type="project" value="UniProtKB-KW"/>
</dbReference>
<evidence type="ECO:0000256" key="2">
    <source>
        <dbReference type="ARBA" id="ARBA00022485"/>
    </source>
</evidence>
<evidence type="ECO:0000313" key="12">
    <source>
        <dbReference type="Proteomes" id="UP000075737"/>
    </source>
</evidence>
<keyword evidence="8" id="KW-0560">Oxidoreductase</keyword>
<dbReference type="GO" id="GO:0019288">
    <property type="term" value="P:isopentenyl diphosphate biosynthetic process, methylerythritol 4-phosphate pathway"/>
    <property type="evidence" value="ECO:0007669"/>
    <property type="project" value="UniProtKB-UniRule"/>
</dbReference>
<comment type="caution">
    <text evidence="11">The sequence shown here is derived from an EMBL/GenBank/DDBJ whole genome shotgun (WGS) entry which is preliminary data.</text>
</comment>
<feature type="binding site" evidence="8">
    <location>
        <position position="162"/>
    </location>
    <ligand>
        <name>(2E)-4-hydroxy-3-methylbut-2-enyl diphosphate</name>
        <dbReference type="ChEBI" id="CHEBI:128753"/>
    </ligand>
</feature>
<dbReference type="GO" id="GO:0050992">
    <property type="term" value="P:dimethylallyl diphosphate biosynthetic process"/>
    <property type="evidence" value="ECO:0007669"/>
    <property type="project" value="UniProtKB-UniRule"/>
</dbReference>
<dbReference type="EC" id="1.17.7.4" evidence="8"/>
<feature type="binding site" evidence="8">
    <location>
        <position position="40"/>
    </location>
    <ligand>
        <name>(2E)-4-hydroxy-3-methylbut-2-enyl diphosphate</name>
        <dbReference type="ChEBI" id="CHEBI:128753"/>
    </ligand>
</feature>
<keyword evidence="3 8" id="KW-0479">Metal-binding</keyword>
<keyword evidence="6 8" id="KW-0411">Iron-sulfur</keyword>
<dbReference type="CDD" id="cd05688">
    <property type="entry name" value="S1_RPS1_repeat_ec3"/>
    <property type="match status" value="2"/>
</dbReference>
<dbReference type="GO" id="GO:0016114">
    <property type="term" value="P:terpenoid biosynthetic process"/>
    <property type="evidence" value="ECO:0007669"/>
    <property type="project" value="UniProtKB-UniRule"/>
</dbReference>
<feature type="binding site" evidence="8">
    <location>
        <position position="220"/>
    </location>
    <ligand>
        <name>isopentenyl diphosphate</name>
        <dbReference type="ChEBI" id="CHEBI:128769"/>
    </ligand>
</feature>
<evidence type="ECO:0000256" key="4">
    <source>
        <dbReference type="ARBA" id="ARBA00022980"/>
    </source>
</evidence>
<feature type="domain" description="S1 motif" evidence="10">
    <location>
        <begin position="552"/>
        <end position="621"/>
    </location>
</feature>
<keyword evidence="5 8" id="KW-0408">Iron</keyword>
<feature type="binding site" evidence="8">
    <location>
        <position position="262"/>
    </location>
    <ligand>
        <name>dimethylallyl diphosphate</name>
        <dbReference type="ChEBI" id="CHEBI:57623"/>
    </ligand>
</feature>
<dbReference type="Proteomes" id="UP000075737">
    <property type="component" value="Unassembled WGS sequence"/>
</dbReference>
<dbReference type="HAMAP" id="MF_00191">
    <property type="entry name" value="IspH"/>
    <property type="match status" value="1"/>
</dbReference>
<dbReference type="NCBIfam" id="NF002187">
    <property type="entry name" value="PRK01045.1-1"/>
    <property type="match status" value="1"/>
</dbReference>
<feature type="binding site" evidence="8">
    <location>
        <position position="74"/>
    </location>
    <ligand>
        <name>dimethylallyl diphosphate</name>
        <dbReference type="ChEBI" id="CHEBI:57623"/>
    </ligand>
</feature>
<dbReference type="GO" id="GO:0005737">
    <property type="term" value="C:cytoplasm"/>
    <property type="evidence" value="ECO:0007669"/>
    <property type="project" value="UniProtKB-ARBA"/>
</dbReference>
<evidence type="ECO:0000256" key="6">
    <source>
        <dbReference type="ARBA" id="ARBA00023014"/>
    </source>
</evidence>
<comment type="catalytic activity">
    <reaction evidence="8">
        <text>dimethylallyl diphosphate + 2 oxidized [2Fe-2S]-[ferredoxin] + H2O = (2E)-4-hydroxy-3-methylbut-2-enyl diphosphate + 2 reduced [2Fe-2S]-[ferredoxin] + 2 H(+)</text>
        <dbReference type="Rhea" id="RHEA:24825"/>
        <dbReference type="Rhea" id="RHEA-COMP:10000"/>
        <dbReference type="Rhea" id="RHEA-COMP:10001"/>
        <dbReference type="ChEBI" id="CHEBI:15377"/>
        <dbReference type="ChEBI" id="CHEBI:15378"/>
        <dbReference type="ChEBI" id="CHEBI:33737"/>
        <dbReference type="ChEBI" id="CHEBI:33738"/>
        <dbReference type="ChEBI" id="CHEBI:57623"/>
        <dbReference type="ChEBI" id="CHEBI:128753"/>
        <dbReference type="EC" id="1.17.7.4"/>
    </reaction>
</comment>
<evidence type="ECO:0000256" key="3">
    <source>
        <dbReference type="ARBA" id="ARBA00022723"/>
    </source>
</evidence>
<keyword evidence="12" id="KW-1185">Reference proteome</keyword>
<feature type="domain" description="S1 motif" evidence="10">
    <location>
        <begin position="293"/>
        <end position="362"/>
    </location>
</feature>
<proteinExistence type="inferred from homology"/>
<comment type="similarity">
    <text evidence="1">Belongs to the bacterial ribosomal protein bS1 family.</text>
</comment>
<dbReference type="NCBIfam" id="TIGR00216">
    <property type="entry name" value="ispH_lytB"/>
    <property type="match status" value="1"/>
</dbReference>
<feature type="binding site" evidence="8">
    <location>
        <position position="190"/>
    </location>
    <ligand>
        <name>[4Fe-4S] cluster</name>
        <dbReference type="ChEBI" id="CHEBI:49883"/>
    </ligand>
</feature>
<feature type="binding site" evidence="8">
    <location>
        <position position="262"/>
    </location>
    <ligand>
        <name>(2E)-4-hydroxy-3-methylbut-2-enyl diphosphate</name>
        <dbReference type="ChEBI" id="CHEBI:128753"/>
    </ligand>
</feature>
<keyword evidence="4" id="KW-0689">Ribosomal protein</keyword>
<dbReference type="PATRIC" id="fig|520767.4.peg.2087"/>
<dbReference type="CDD" id="cd04465">
    <property type="entry name" value="S1_RPS1_repeat_ec2_hs2"/>
    <property type="match status" value="1"/>
</dbReference>
<dbReference type="EMBL" id="LOHZ01000042">
    <property type="protein sequence ID" value="KYO64530.1"/>
    <property type="molecule type" value="Genomic_DNA"/>
</dbReference>
<feature type="binding site" evidence="8">
    <location>
        <position position="262"/>
    </location>
    <ligand>
        <name>isopentenyl diphosphate</name>
        <dbReference type="ChEBI" id="CHEBI:128769"/>
    </ligand>
</feature>
<dbReference type="Pfam" id="PF00575">
    <property type="entry name" value="S1"/>
    <property type="match status" value="4"/>
</dbReference>
<comment type="catalytic activity">
    <reaction evidence="8">
        <text>isopentenyl diphosphate + 2 oxidized [2Fe-2S]-[ferredoxin] + H2O = (2E)-4-hydroxy-3-methylbut-2-enyl diphosphate + 2 reduced [2Fe-2S]-[ferredoxin] + 2 H(+)</text>
        <dbReference type="Rhea" id="RHEA:24488"/>
        <dbReference type="Rhea" id="RHEA-COMP:10000"/>
        <dbReference type="Rhea" id="RHEA-COMP:10001"/>
        <dbReference type="ChEBI" id="CHEBI:15377"/>
        <dbReference type="ChEBI" id="CHEBI:15378"/>
        <dbReference type="ChEBI" id="CHEBI:33737"/>
        <dbReference type="ChEBI" id="CHEBI:33738"/>
        <dbReference type="ChEBI" id="CHEBI:128753"/>
        <dbReference type="ChEBI" id="CHEBI:128769"/>
        <dbReference type="EC" id="1.17.7.4"/>
    </reaction>
</comment>
<reference evidence="11 12" key="1">
    <citation type="submission" date="2015-12" db="EMBL/GenBank/DDBJ databases">
        <title>Draft genome of Thermovenabulum gondwanense isolated from a red thermophilic microbial mat colonisisng an outflow channel of a bore well.</title>
        <authorList>
            <person name="Patel B.K."/>
        </authorList>
    </citation>
    <scope>NUCLEOTIDE SEQUENCE [LARGE SCALE GENOMIC DNA]</scope>
    <source>
        <strain evidence="11 12">R270</strain>
    </source>
</reference>
<comment type="similarity">
    <text evidence="8">Belongs to the IspH family.</text>
</comment>
<feature type="binding site" evidence="8">
    <location>
        <position position="12"/>
    </location>
    <ligand>
        <name>[4Fe-4S] cluster</name>
        <dbReference type="ChEBI" id="CHEBI:49883"/>
    </ligand>
</feature>
<dbReference type="Gene3D" id="2.40.50.140">
    <property type="entry name" value="Nucleic acid-binding proteins"/>
    <property type="match status" value="4"/>
</dbReference>
<comment type="function">
    <text evidence="8">Catalyzes the conversion of 1-hydroxy-2-methyl-2-(E)-butenyl 4-diphosphate (HMBPP) into a mixture of isopentenyl diphosphate (IPP) and dimethylallyl diphosphate (DMAPP). Acts in the terminal step of the DOXP/MEP pathway for isoprenoid precursor biosynthesis.</text>
</comment>
<feature type="binding site" evidence="8">
    <location>
        <position position="124"/>
    </location>
    <ligand>
        <name>isopentenyl diphosphate</name>
        <dbReference type="ChEBI" id="CHEBI:128769"/>
    </ligand>
</feature>
<organism evidence="11 12">
    <name type="scientific">Thermovenabulum gondwanense</name>
    <dbReference type="NCBI Taxonomy" id="520767"/>
    <lineage>
        <taxon>Bacteria</taxon>
        <taxon>Bacillati</taxon>
        <taxon>Bacillota</taxon>
        <taxon>Clostridia</taxon>
        <taxon>Thermosediminibacterales</taxon>
        <taxon>Thermosediminibacteraceae</taxon>
        <taxon>Thermovenabulum</taxon>
    </lineage>
</organism>
<feature type="binding site" evidence="8">
    <location>
        <position position="218"/>
    </location>
    <ligand>
        <name>dimethylallyl diphosphate</name>
        <dbReference type="ChEBI" id="CHEBI:57623"/>
    </ligand>
</feature>
<dbReference type="UniPathway" id="UPA00056">
    <property type="reaction ID" value="UER00097"/>
</dbReference>
<feature type="binding site" evidence="8">
    <location>
        <position position="124"/>
    </location>
    <ligand>
        <name>(2E)-4-hydroxy-3-methylbut-2-enyl diphosphate</name>
        <dbReference type="ChEBI" id="CHEBI:128753"/>
    </ligand>
</feature>
<feature type="binding site" evidence="8">
    <location>
        <position position="74"/>
    </location>
    <ligand>
        <name>(2E)-4-hydroxy-3-methylbut-2-enyl diphosphate</name>
        <dbReference type="ChEBI" id="CHEBI:128753"/>
    </ligand>
</feature>
<dbReference type="InterPro" id="IPR003029">
    <property type="entry name" value="S1_domain"/>
</dbReference>
<keyword evidence="9" id="KW-0175">Coiled coil</keyword>
<keyword evidence="8" id="KW-0414">Isoprene biosynthesis</keyword>
<dbReference type="NCBIfam" id="NF000907">
    <property type="entry name" value="PRK00087.1"/>
    <property type="match status" value="1"/>
</dbReference>
<dbReference type="AlphaFoldDB" id="A0A162M8K1"/>
<feature type="binding site" evidence="8">
    <location>
        <position position="40"/>
    </location>
    <ligand>
        <name>dimethylallyl diphosphate</name>
        <dbReference type="ChEBI" id="CHEBI:57623"/>
    </ligand>
</feature>
<dbReference type="Gene3D" id="3.40.1010.20">
    <property type="entry name" value="4-hydroxy-3-methylbut-2-enyl diphosphate reductase, catalytic domain"/>
    <property type="match status" value="2"/>
</dbReference>
<feature type="binding site" evidence="8">
    <location>
        <position position="220"/>
    </location>
    <ligand>
        <name>(2E)-4-hydroxy-3-methylbut-2-enyl diphosphate</name>
        <dbReference type="ChEBI" id="CHEBI:128753"/>
    </ligand>
</feature>
<evidence type="ECO:0000256" key="8">
    <source>
        <dbReference type="HAMAP-Rule" id="MF_00191"/>
    </source>
</evidence>
<feature type="binding site" evidence="8">
    <location>
        <position position="96"/>
    </location>
    <ligand>
        <name>[4Fe-4S] cluster</name>
        <dbReference type="ChEBI" id="CHEBI:49883"/>
    </ligand>
</feature>
<accession>A0A162M8K1</accession>
<sequence>MKIYIADYSGFCFGVKRAVGILENMVKNGEEAYTLGPIIHNPQVVEYFTQKGIKPIELNDLDSERKRNVVIRTHGIEPGLEKLLKDKVINVIDATCPFVKRVHKIAEEISKKGLMLIIIGEKDHPEVIGIKGHCFGKCVVVENKSEAEKVDNFDKAAVVVQTTQTQENVDKIMEILNQKGEIVEFYNTRCDATAKRQDAAKKLAKMVDVMLVIGGKNSANTNKLAVICEKEGARVYHIETAEEIKKDWFKETDKVGITAGASTPDWIIKEVVNKMEEIAKQFDENHETEIRKGLILDGRVVKVTDKEVIVDIGAKQDGIIPLNEVSHKPVNSPLDVVKEGEHIKVFVLNPEDREGNLILSKKRADYIVGWENVEKAYNEKETVDATVEEIVKGGALARVFNIRAFIPASHMDFKYVQDLSDYIGQTLKFKIIEIDKEQKRIVLSRKAFLEEEREKTKNQIWDKIKEGDIITGTVKRIADFGAFVDIGGYDGMIHISDLSYGKVKHPSEILTPGQEVKVKVLKIDKEKGKISLGLKQLAKDPWTEVDKKLHEGNVVEGKVVKLTNFGAFVELQPGVEGLVHISQISKQKIKHPQEVFKVGDMVKVKVLEINPKEKKISLSIKEALEEENKDSRKIQDPKEEVKEEGLKITIGEIFGDLLKKSIQ</sequence>
<evidence type="ECO:0000313" key="11">
    <source>
        <dbReference type="EMBL" id="KYO64530.1"/>
    </source>
</evidence>
<dbReference type="CDD" id="cd05687">
    <property type="entry name" value="S1_RPS1_repeat_ec1_hs1"/>
    <property type="match status" value="1"/>
</dbReference>
<comment type="pathway">
    <text evidence="8">Isoprenoid biosynthesis; dimethylallyl diphosphate biosynthesis; dimethylallyl diphosphate from (2E)-4-hydroxy-3-methylbutenyl diphosphate: step 1/1.</text>
</comment>
<dbReference type="PANTHER" id="PTHR10724">
    <property type="entry name" value="30S RIBOSOMAL PROTEIN S1"/>
    <property type="match status" value="1"/>
</dbReference>
<dbReference type="UniPathway" id="UPA00059">
    <property type="reaction ID" value="UER00105"/>
</dbReference>
<dbReference type="STRING" id="520767.ATZ99_19660"/>
<keyword evidence="2 8" id="KW-0004">4Fe-4S</keyword>
<keyword evidence="7" id="KW-0687">Ribonucleoprotein</keyword>
<dbReference type="InterPro" id="IPR050437">
    <property type="entry name" value="Ribos_protein_bS1-like"/>
</dbReference>
<dbReference type="OrthoDB" id="9804077at2"/>
<comment type="caution">
    <text evidence="8">Lacks conserved residue(s) required for the propagation of feature annotation.</text>
</comment>
<dbReference type="Pfam" id="PF02401">
    <property type="entry name" value="LYTB"/>
    <property type="match status" value="1"/>
</dbReference>
<comment type="pathway">
    <text evidence="8">Isoprenoid biosynthesis; isopentenyl diphosphate biosynthesis via DXP pathway; isopentenyl diphosphate from 1-deoxy-D-xylulose 5-phosphate: step 6/6.</text>
</comment>
<feature type="binding site" evidence="8">
    <location>
        <position position="40"/>
    </location>
    <ligand>
        <name>isopentenyl diphosphate</name>
        <dbReference type="ChEBI" id="CHEBI:128769"/>
    </ligand>
</feature>
<dbReference type="GO" id="GO:0006412">
    <property type="term" value="P:translation"/>
    <property type="evidence" value="ECO:0007669"/>
    <property type="project" value="TreeGrafter"/>
</dbReference>
<protein>
    <recommendedName>
        <fullName evidence="8">4-hydroxy-3-methylbut-2-enyl diphosphate reductase</fullName>
        <shortName evidence="8">HMBPP reductase</shortName>
        <ecNumber evidence="8">1.17.7.4</ecNumber>
    </recommendedName>
</protein>
<dbReference type="RefSeq" id="WP_068749062.1">
    <property type="nucleotide sequence ID" value="NZ_LOHZ01000042.1"/>
</dbReference>
<evidence type="ECO:0000259" key="10">
    <source>
        <dbReference type="PROSITE" id="PS50126"/>
    </source>
</evidence>
<gene>
    <name evidence="8" type="primary">ispH</name>
    <name evidence="11" type="ORF">ATZ99_19660</name>
</gene>
<evidence type="ECO:0000256" key="9">
    <source>
        <dbReference type="SAM" id="Coils"/>
    </source>
</evidence>
<dbReference type="InterPro" id="IPR035104">
    <property type="entry name" value="Ribosomal_protein_S1-like"/>
</dbReference>
<comment type="cofactor">
    <cofactor evidence="8">
        <name>[4Fe-4S] cluster</name>
        <dbReference type="ChEBI" id="CHEBI:49883"/>
    </cofactor>
    <text evidence="8">Binds 1 [4Fe-4S] cluster per subunit.</text>
</comment>
<feature type="binding site" evidence="8">
    <location>
        <position position="124"/>
    </location>
    <ligand>
        <name>dimethylallyl diphosphate</name>
        <dbReference type="ChEBI" id="CHEBI:57623"/>
    </ligand>
</feature>
<dbReference type="SMART" id="SM00316">
    <property type="entry name" value="S1"/>
    <property type="match status" value="4"/>
</dbReference>
<dbReference type="PROSITE" id="PS50126">
    <property type="entry name" value="S1"/>
    <property type="match status" value="4"/>
</dbReference>
<evidence type="ECO:0000256" key="5">
    <source>
        <dbReference type="ARBA" id="ARBA00023004"/>
    </source>
</evidence>
<feature type="binding site" evidence="8">
    <location>
        <position position="74"/>
    </location>
    <ligand>
        <name>isopentenyl diphosphate</name>
        <dbReference type="ChEBI" id="CHEBI:128769"/>
    </ligand>
</feature>
<dbReference type="PANTHER" id="PTHR10724:SF7">
    <property type="entry name" value="SMALL RIBOSOMAL SUBUNIT PROTEIN BS1C"/>
    <property type="match status" value="1"/>
</dbReference>
<feature type="domain" description="S1 motif" evidence="10">
    <location>
        <begin position="380"/>
        <end position="446"/>
    </location>
</feature>
<feature type="domain" description="S1 motif" evidence="10">
    <location>
        <begin position="467"/>
        <end position="535"/>
    </location>
</feature>
<dbReference type="SUPFAM" id="SSF50249">
    <property type="entry name" value="Nucleic acid-binding proteins"/>
    <property type="match status" value="4"/>
</dbReference>
<dbReference type="NCBIfam" id="NF005208">
    <property type="entry name" value="PRK06676.1"/>
    <property type="match status" value="1"/>
</dbReference>
<dbReference type="PRINTS" id="PR00681">
    <property type="entry name" value="RIBOSOMALS1"/>
</dbReference>
<dbReference type="GO" id="GO:0003735">
    <property type="term" value="F:structural constituent of ribosome"/>
    <property type="evidence" value="ECO:0007669"/>
    <property type="project" value="TreeGrafter"/>
</dbReference>
<evidence type="ECO:0000256" key="1">
    <source>
        <dbReference type="ARBA" id="ARBA00006767"/>
    </source>
</evidence>